<dbReference type="AlphaFoldDB" id="A0A0E9T9J0"/>
<reference evidence="1" key="1">
    <citation type="submission" date="2014-11" db="EMBL/GenBank/DDBJ databases">
        <authorList>
            <person name="Amaro Gonzalez C."/>
        </authorList>
    </citation>
    <scope>NUCLEOTIDE SEQUENCE</scope>
</reference>
<organism evidence="1">
    <name type="scientific">Anguilla anguilla</name>
    <name type="common">European freshwater eel</name>
    <name type="synonym">Muraena anguilla</name>
    <dbReference type="NCBI Taxonomy" id="7936"/>
    <lineage>
        <taxon>Eukaryota</taxon>
        <taxon>Metazoa</taxon>
        <taxon>Chordata</taxon>
        <taxon>Craniata</taxon>
        <taxon>Vertebrata</taxon>
        <taxon>Euteleostomi</taxon>
        <taxon>Actinopterygii</taxon>
        <taxon>Neopterygii</taxon>
        <taxon>Teleostei</taxon>
        <taxon>Anguilliformes</taxon>
        <taxon>Anguillidae</taxon>
        <taxon>Anguilla</taxon>
    </lineage>
</organism>
<protein>
    <submittedName>
        <fullName evidence="1">Uncharacterized protein</fullName>
    </submittedName>
</protein>
<reference evidence="1" key="2">
    <citation type="journal article" date="2015" name="Fish Shellfish Immunol.">
        <title>Early steps in the European eel (Anguilla anguilla)-Vibrio vulnificus interaction in the gills: Role of the RtxA13 toxin.</title>
        <authorList>
            <person name="Callol A."/>
            <person name="Pajuelo D."/>
            <person name="Ebbesson L."/>
            <person name="Teles M."/>
            <person name="MacKenzie S."/>
            <person name="Amaro C."/>
        </authorList>
    </citation>
    <scope>NUCLEOTIDE SEQUENCE</scope>
</reference>
<proteinExistence type="predicted"/>
<name>A0A0E9T9J0_ANGAN</name>
<sequence>MHTHAYTLLLCLGSAYTETLSHLVHSRP</sequence>
<accession>A0A0E9T9J0</accession>
<dbReference type="EMBL" id="GBXM01059032">
    <property type="protein sequence ID" value="JAH49545.1"/>
    <property type="molecule type" value="Transcribed_RNA"/>
</dbReference>
<evidence type="ECO:0000313" key="1">
    <source>
        <dbReference type="EMBL" id="JAH49545.1"/>
    </source>
</evidence>